<gene>
    <name evidence="6" type="ORF">EVOR1521_LOCUS30391</name>
</gene>
<evidence type="ECO:0000256" key="3">
    <source>
        <dbReference type="ARBA" id="ARBA00022833"/>
    </source>
</evidence>
<evidence type="ECO:0000256" key="2">
    <source>
        <dbReference type="ARBA" id="ARBA00022771"/>
    </source>
</evidence>
<dbReference type="PROSITE" id="PS50865">
    <property type="entry name" value="ZF_MYND_2"/>
    <property type="match status" value="1"/>
</dbReference>
<evidence type="ECO:0000313" key="7">
    <source>
        <dbReference type="Proteomes" id="UP001178507"/>
    </source>
</evidence>
<dbReference type="Gene3D" id="6.10.140.2220">
    <property type="match status" value="1"/>
</dbReference>
<keyword evidence="2 4" id="KW-0863">Zinc-finger</keyword>
<evidence type="ECO:0000259" key="5">
    <source>
        <dbReference type="PROSITE" id="PS50865"/>
    </source>
</evidence>
<evidence type="ECO:0000313" key="6">
    <source>
        <dbReference type="EMBL" id="CAJ1409229.1"/>
    </source>
</evidence>
<dbReference type="EMBL" id="CAUJNA010003758">
    <property type="protein sequence ID" value="CAJ1409229.1"/>
    <property type="molecule type" value="Genomic_DNA"/>
</dbReference>
<comment type="caution">
    <text evidence="6">The sequence shown here is derived from an EMBL/GenBank/DDBJ whole genome shotgun (WGS) entry which is preliminary data.</text>
</comment>
<evidence type="ECO:0000256" key="4">
    <source>
        <dbReference type="PROSITE-ProRule" id="PRU00134"/>
    </source>
</evidence>
<dbReference type="Pfam" id="PF01753">
    <property type="entry name" value="zf-MYND"/>
    <property type="match status" value="1"/>
</dbReference>
<accession>A0AA36JP80</accession>
<dbReference type="AlphaFoldDB" id="A0AA36JP80"/>
<dbReference type="SUPFAM" id="SSF144232">
    <property type="entry name" value="HIT/MYND zinc finger-like"/>
    <property type="match status" value="1"/>
</dbReference>
<keyword evidence="3" id="KW-0862">Zinc</keyword>
<proteinExistence type="predicted"/>
<sequence>MGAAVSGLGAPLLLVLGLGSVGLWYARRRPVSVQFPDISVPEALYALAREQDRRKRAACARALTSIMDGEVQVLEELLDESKGKHPEFGGLLPDGRGVLAVVLDDFAADTEPNETEAFADLLLQCTAFDASWDETDEWNEFTLSAVHHLQELKAEERISRAEAGNSSSVRAKAATLRRRLAGERGCAAPKGPDPADVPMMLSMNTRVQCPVCMTMQPDLLRCPTCRNVGYCSAEHLQADAGRHKFWCSQDVKGPK</sequence>
<protein>
    <recommendedName>
        <fullName evidence="5">MYND-type domain-containing protein</fullName>
    </recommendedName>
</protein>
<feature type="domain" description="MYND-type" evidence="5">
    <location>
        <begin position="209"/>
        <end position="247"/>
    </location>
</feature>
<organism evidence="6 7">
    <name type="scientific">Effrenium voratum</name>
    <dbReference type="NCBI Taxonomy" id="2562239"/>
    <lineage>
        <taxon>Eukaryota</taxon>
        <taxon>Sar</taxon>
        <taxon>Alveolata</taxon>
        <taxon>Dinophyceae</taxon>
        <taxon>Suessiales</taxon>
        <taxon>Symbiodiniaceae</taxon>
        <taxon>Effrenium</taxon>
    </lineage>
</organism>
<keyword evidence="7" id="KW-1185">Reference proteome</keyword>
<dbReference type="Proteomes" id="UP001178507">
    <property type="component" value="Unassembled WGS sequence"/>
</dbReference>
<dbReference type="GO" id="GO:0008270">
    <property type="term" value="F:zinc ion binding"/>
    <property type="evidence" value="ECO:0007669"/>
    <property type="project" value="UniProtKB-KW"/>
</dbReference>
<dbReference type="InterPro" id="IPR002893">
    <property type="entry name" value="Znf_MYND"/>
</dbReference>
<reference evidence="6" key="1">
    <citation type="submission" date="2023-08" db="EMBL/GenBank/DDBJ databases">
        <authorList>
            <person name="Chen Y."/>
            <person name="Shah S."/>
            <person name="Dougan E. K."/>
            <person name="Thang M."/>
            <person name="Chan C."/>
        </authorList>
    </citation>
    <scope>NUCLEOTIDE SEQUENCE</scope>
</reference>
<name>A0AA36JP80_9DINO</name>
<dbReference type="PROSITE" id="PS01360">
    <property type="entry name" value="ZF_MYND_1"/>
    <property type="match status" value="1"/>
</dbReference>
<keyword evidence="1" id="KW-0479">Metal-binding</keyword>
<evidence type="ECO:0000256" key="1">
    <source>
        <dbReference type="ARBA" id="ARBA00022723"/>
    </source>
</evidence>